<dbReference type="AlphaFoldDB" id="A0A6M2E998"/>
<organism evidence="2">
    <name type="scientific">Amblyomma tuberculatum</name>
    <dbReference type="NCBI Taxonomy" id="48802"/>
    <lineage>
        <taxon>Eukaryota</taxon>
        <taxon>Metazoa</taxon>
        <taxon>Ecdysozoa</taxon>
        <taxon>Arthropoda</taxon>
        <taxon>Chelicerata</taxon>
        <taxon>Arachnida</taxon>
        <taxon>Acari</taxon>
        <taxon>Parasitiformes</taxon>
        <taxon>Ixodida</taxon>
        <taxon>Ixodoidea</taxon>
        <taxon>Ixodidae</taxon>
        <taxon>Amblyomminae</taxon>
        <taxon>Amblyomma</taxon>
    </lineage>
</organism>
<keyword evidence="1" id="KW-0732">Signal</keyword>
<evidence type="ECO:0000313" key="2">
    <source>
        <dbReference type="EMBL" id="NOV53417.1"/>
    </source>
</evidence>
<dbReference type="EMBL" id="GIDH01001474">
    <property type="protein sequence ID" value="NOV53417.1"/>
    <property type="molecule type" value="Transcribed_RNA"/>
</dbReference>
<accession>A0A6M2E998</accession>
<evidence type="ECO:0000256" key="1">
    <source>
        <dbReference type="SAM" id="SignalP"/>
    </source>
</evidence>
<name>A0A6M2E998_9ACAR</name>
<reference evidence="2" key="1">
    <citation type="submission" date="2019-12" db="EMBL/GenBank/DDBJ databases">
        <title>The sialotranscriptome of the gopher-tortoise tick, Amblyomma tuberculatum.</title>
        <authorList>
            <person name="Karim S."/>
            <person name="Andersen J."/>
            <person name="Kumar D."/>
            <person name="Adamson S."/>
            <person name="Ennen J."/>
            <person name="Qualis C.P."/>
            <person name="Ribeiro J.M.C."/>
        </authorList>
    </citation>
    <scope>NUCLEOTIDE SEQUENCE</scope>
    <source>
        <strain evidence="2">Removed</strain>
        <tissue evidence="2">Salivary glands</tissue>
    </source>
</reference>
<feature type="signal peptide" evidence="1">
    <location>
        <begin position="1"/>
        <end position="19"/>
    </location>
</feature>
<protein>
    <submittedName>
        <fullName evidence="2">Putative salivary lipocalin lipocalin</fullName>
    </submittedName>
</protein>
<proteinExistence type="predicted"/>
<sequence>MAFTVIAILLFISFHGCNAYKKHCDAKMIARRLGYNPDAWKLIAPEHPRYRLMFHSSGKLEMKYKCLCTTTSSPYHGDKWKRTIKYHTSPNETTTLHGTQIVSSKKSADFYLYDNILETPYYTMIHTTTSFYFNQTMSENEVIYANKHRCILMKSKELECSNTTASDPEKSGCQMQPQETECRLRRRNCEFGEEQEWS</sequence>
<feature type="chain" id="PRO_5027108372" evidence="1">
    <location>
        <begin position="20"/>
        <end position="198"/>
    </location>
</feature>